<feature type="transmembrane region" description="Helical" evidence="1">
    <location>
        <begin position="224"/>
        <end position="245"/>
    </location>
</feature>
<dbReference type="AlphaFoldDB" id="A0A8T0F4L9"/>
<organism evidence="2 3">
    <name type="scientific">Argiope bruennichi</name>
    <name type="common">Wasp spider</name>
    <name type="synonym">Aranea bruennichi</name>
    <dbReference type="NCBI Taxonomy" id="94029"/>
    <lineage>
        <taxon>Eukaryota</taxon>
        <taxon>Metazoa</taxon>
        <taxon>Ecdysozoa</taxon>
        <taxon>Arthropoda</taxon>
        <taxon>Chelicerata</taxon>
        <taxon>Arachnida</taxon>
        <taxon>Araneae</taxon>
        <taxon>Araneomorphae</taxon>
        <taxon>Entelegynae</taxon>
        <taxon>Araneoidea</taxon>
        <taxon>Araneidae</taxon>
        <taxon>Argiope</taxon>
    </lineage>
</organism>
<dbReference type="PANTHER" id="PTHR13568:SF6">
    <property type="entry name" value="TRANSMEMBRANE PROTEIN 185A"/>
    <property type="match status" value="1"/>
</dbReference>
<sequence length="363" mass="41762">MYSSVRSIKFKFSKWCITAKTANLCKFCKFLVYVSLLLFTILFCLRLDGTITWSYWAVFLPLWIWKAMVVAGACVGSYVWWRHPQYRVEGEGYVHYKAMLVSVVLQVLLLMFEVLVCDKLENNRHWWILVFVPLILISIISIVVCIWAVKHDRSFELELFCSVNILQFIFLALRLDEIITWNWVVVFVPLWIVMCMAVIGVLYAIIFASILLRTPEVSAEQRRTSMHSAVSYSVIVIPLLIYLVLLSNKLDSESSLTYAATCIPLYFTFIVLIFLAFGSKGGNHWWFGIRKDFCQFLLSICPLLQEYGNISYSLHSNEPEDNEPPVQAITCGKPSYSHSKKKNLSSQSELRVVVPALSIETPD</sequence>
<name>A0A8T0F4L9_ARGBR</name>
<evidence type="ECO:0000256" key="1">
    <source>
        <dbReference type="SAM" id="Phobius"/>
    </source>
</evidence>
<feature type="transmembrane region" description="Helical" evidence="1">
    <location>
        <begin position="257"/>
        <end position="277"/>
    </location>
</feature>
<protein>
    <submittedName>
        <fullName evidence="2">Transmembrane protein 185B like protein</fullName>
    </submittedName>
</protein>
<keyword evidence="1" id="KW-0472">Membrane</keyword>
<keyword evidence="1" id="KW-1133">Transmembrane helix</keyword>
<accession>A0A8T0F4L9</accession>
<dbReference type="OMA" id="HEFGKHD"/>
<evidence type="ECO:0000313" key="2">
    <source>
        <dbReference type="EMBL" id="KAF8785382.1"/>
    </source>
</evidence>
<evidence type="ECO:0000313" key="3">
    <source>
        <dbReference type="Proteomes" id="UP000807504"/>
    </source>
</evidence>
<reference evidence="2" key="2">
    <citation type="submission" date="2020-06" db="EMBL/GenBank/DDBJ databases">
        <authorList>
            <person name="Sheffer M."/>
        </authorList>
    </citation>
    <scope>NUCLEOTIDE SEQUENCE</scope>
</reference>
<feature type="transmembrane region" description="Helical" evidence="1">
    <location>
        <begin position="126"/>
        <end position="149"/>
    </location>
</feature>
<keyword evidence="3" id="KW-1185">Reference proteome</keyword>
<gene>
    <name evidence="2" type="ORF">HNY73_010928</name>
</gene>
<dbReference type="PANTHER" id="PTHR13568">
    <property type="entry name" value="FAM11A, B PROTEIN"/>
    <property type="match status" value="1"/>
</dbReference>
<dbReference type="Pfam" id="PF10269">
    <property type="entry name" value="Tmemb_185A"/>
    <property type="match status" value="1"/>
</dbReference>
<comment type="caution">
    <text evidence="2">The sequence shown here is derived from an EMBL/GenBank/DDBJ whole genome shotgun (WGS) entry which is preliminary data.</text>
</comment>
<proteinExistence type="predicted"/>
<dbReference type="OrthoDB" id="72976at2759"/>
<feature type="transmembrane region" description="Helical" evidence="1">
    <location>
        <begin position="156"/>
        <end position="175"/>
    </location>
</feature>
<dbReference type="InterPro" id="IPR019396">
    <property type="entry name" value="TM_Fragile-X-F-assoc"/>
</dbReference>
<feature type="transmembrane region" description="Helical" evidence="1">
    <location>
        <begin position="30"/>
        <end position="56"/>
    </location>
</feature>
<dbReference type="Proteomes" id="UP000807504">
    <property type="component" value="Unassembled WGS sequence"/>
</dbReference>
<reference evidence="2" key="1">
    <citation type="journal article" date="2020" name="bioRxiv">
        <title>Chromosome-level reference genome of the European wasp spider Argiope bruennichi: a resource for studies on range expansion and evolutionary adaptation.</title>
        <authorList>
            <person name="Sheffer M.M."/>
            <person name="Hoppe A."/>
            <person name="Krehenwinkel H."/>
            <person name="Uhl G."/>
            <person name="Kuss A.W."/>
            <person name="Jensen L."/>
            <person name="Jensen C."/>
            <person name="Gillespie R.G."/>
            <person name="Hoff K.J."/>
            <person name="Prost S."/>
        </authorList>
    </citation>
    <scope>NUCLEOTIDE SEQUENCE</scope>
</reference>
<feature type="transmembrane region" description="Helical" evidence="1">
    <location>
        <begin position="62"/>
        <end position="81"/>
    </location>
</feature>
<feature type="transmembrane region" description="Helical" evidence="1">
    <location>
        <begin position="181"/>
        <end position="212"/>
    </location>
</feature>
<dbReference type="EMBL" id="JABXBU010000030">
    <property type="protein sequence ID" value="KAF8785382.1"/>
    <property type="molecule type" value="Genomic_DNA"/>
</dbReference>
<feature type="transmembrane region" description="Helical" evidence="1">
    <location>
        <begin position="93"/>
        <end position="114"/>
    </location>
</feature>
<keyword evidence="1 2" id="KW-0812">Transmembrane</keyword>